<proteinExistence type="predicted"/>
<dbReference type="AlphaFoldDB" id="A0A9P7EZZ8"/>
<evidence type="ECO:0000313" key="2">
    <source>
        <dbReference type="Proteomes" id="UP000823399"/>
    </source>
</evidence>
<comment type="caution">
    <text evidence="1">The sequence shown here is derived from an EMBL/GenBank/DDBJ whole genome shotgun (WGS) entry which is preliminary data.</text>
</comment>
<protein>
    <submittedName>
        <fullName evidence="1">Uncharacterized protein</fullName>
    </submittedName>
</protein>
<gene>
    <name evidence="1" type="ORF">F5147DRAFT_640248</name>
</gene>
<dbReference type="EMBL" id="JABBWM010000054">
    <property type="protein sequence ID" value="KAG2100461.1"/>
    <property type="molecule type" value="Genomic_DNA"/>
</dbReference>
<feature type="non-terminal residue" evidence="1">
    <location>
        <position position="83"/>
    </location>
</feature>
<reference evidence="1" key="1">
    <citation type="journal article" date="2020" name="New Phytol.">
        <title>Comparative genomics reveals dynamic genome evolution in host specialist ectomycorrhizal fungi.</title>
        <authorList>
            <person name="Lofgren L.A."/>
            <person name="Nguyen N.H."/>
            <person name="Vilgalys R."/>
            <person name="Ruytinx J."/>
            <person name="Liao H.L."/>
            <person name="Branco S."/>
            <person name="Kuo A."/>
            <person name="LaButti K."/>
            <person name="Lipzen A."/>
            <person name="Andreopoulos W."/>
            <person name="Pangilinan J."/>
            <person name="Riley R."/>
            <person name="Hundley H."/>
            <person name="Na H."/>
            <person name="Barry K."/>
            <person name="Grigoriev I.V."/>
            <person name="Stajich J.E."/>
            <person name="Kennedy P.G."/>
        </authorList>
    </citation>
    <scope>NUCLEOTIDE SEQUENCE</scope>
    <source>
        <strain evidence="1">FC423</strain>
    </source>
</reference>
<accession>A0A9P7EZZ8</accession>
<name>A0A9P7EZZ8_9AGAM</name>
<sequence length="83" mass="10246">LIQTRRTIGWRRARTQRLSVIQCTGLVIREYLWVARMLILMLLDCWTYYQRRRWKGQAGHLNYRIAQFQRLREGLYSGHLHYH</sequence>
<evidence type="ECO:0000313" key="1">
    <source>
        <dbReference type="EMBL" id="KAG2100461.1"/>
    </source>
</evidence>
<feature type="non-terminal residue" evidence="1">
    <location>
        <position position="1"/>
    </location>
</feature>
<dbReference type="OrthoDB" id="10361848at2759"/>
<dbReference type="Proteomes" id="UP000823399">
    <property type="component" value="Unassembled WGS sequence"/>
</dbReference>
<dbReference type="RefSeq" id="XP_041289566.1">
    <property type="nucleotide sequence ID" value="XM_041433024.1"/>
</dbReference>
<organism evidence="1 2">
    <name type="scientific">Suillus discolor</name>
    <dbReference type="NCBI Taxonomy" id="1912936"/>
    <lineage>
        <taxon>Eukaryota</taxon>
        <taxon>Fungi</taxon>
        <taxon>Dikarya</taxon>
        <taxon>Basidiomycota</taxon>
        <taxon>Agaricomycotina</taxon>
        <taxon>Agaricomycetes</taxon>
        <taxon>Agaricomycetidae</taxon>
        <taxon>Boletales</taxon>
        <taxon>Suillineae</taxon>
        <taxon>Suillaceae</taxon>
        <taxon>Suillus</taxon>
    </lineage>
</organism>
<dbReference type="GeneID" id="64695283"/>
<keyword evidence="2" id="KW-1185">Reference proteome</keyword>